<evidence type="ECO:0000313" key="1">
    <source>
        <dbReference type="EMBL" id="KAJ8370681.1"/>
    </source>
</evidence>
<keyword evidence="2" id="KW-1185">Reference proteome</keyword>
<dbReference type="AlphaFoldDB" id="A0A9Q1J800"/>
<name>A0A9Q1J800_SYNKA</name>
<reference evidence="1" key="1">
    <citation type="journal article" date="2023" name="Science">
        <title>Genome structures resolve the early diversification of teleost fishes.</title>
        <authorList>
            <person name="Parey E."/>
            <person name="Louis A."/>
            <person name="Montfort J."/>
            <person name="Bouchez O."/>
            <person name="Roques C."/>
            <person name="Iampietro C."/>
            <person name="Lluch J."/>
            <person name="Castinel A."/>
            <person name="Donnadieu C."/>
            <person name="Desvignes T."/>
            <person name="Floi Bucao C."/>
            <person name="Jouanno E."/>
            <person name="Wen M."/>
            <person name="Mejri S."/>
            <person name="Dirks R."/>
            <person name="Jansen H."/>
            <person name="Henkel C."/>
            <person name="Chen W.J."/>
            <person name="Zahm M."/>
            <person name="Cabau C."/>
            <person name="Klopp C."/>
            <person name="Thompson A.W."/>
            <person name="Robinson-Rechavi M."/>
            <person name="Braasch I."/>
            <person name="Lecointre G."/>
            <person name="Bobe J."/>
            <person name="Postlethwait J.H."/>
            <person name="Berthelot C."/>
            <person name="Roest Crollius H."/>
            <person name="Guiguen Y."/>
        </authorList>
    </citation>
    <scope>NUCLEOTIDE SEQUENCE</scope>
    <source>
        <strain evidence="1">WJC10195</strain>
    </source>
</reference>
<dbReference type="EMBL" id="JAINUF010000003">
    <property type="protein sequence ID" value="KAJ8370681.1"/>
    <property type="molecule type" value="Genomic_DNA"/>
</dbReference>
<sequence>MRLSRDECLHWARGEGRRVSGERGATIAGKGTHPTRRGTFAIAQLHLAGCLTGQGGERRMRAALKIVARCALPLAFKGAWPTAFKTTFEININLTFVKAAEGANQKRARACRGGFRERGGRTSLPASLRTELGRLVLDRCSASHKVMSCSNLQALRVFEQAAEEHTGMTEGLWAALAGALALLHITGLISVPGYQPANLGPMTDVCPSMWDGCLSCGNEL</sequence>
<accession>A0A9Q1J800</accession>
<evidence type="ECO:0000313" key="2">
    <source>
        <dbReference type="Proteomes" id="UP001152622"/>
    </source>
</evidence>
<protein>
    <submittedName>
        <fullName evidence="1">Uncharacterized protein</fullName>
    </submittedName>
</protein>
<dbReference type="Proteomes" id="UP001152622">
    <property type="component" value="Chromosome 3"/>
</dbReference>
<gene>
    <name evidence="1" type="ORF">SKAU_G00107090</name>
</gene>
<proteinExistence type="predicted"/>
<organism evidence="1 2">
    <name type="scientific">Synaphobranchus kaupii</name>
    <name type="common">Kaup's arrowtooth eel</name>
    <dbReference type="NCBI Taxonomy" id="118154"/>
    <lineage>
        <taxon>Eukaryota</taxon>
        <taxon>Metazoa</taxon>
        <taxon>Chordata</taxon>
        <taxon>Craniata</taxon>
        <taxon>Vertebrata</taxon>
        <taxon>Euteleostomi</taxon>
        <taxon>Actinopterygii</taxon>
        <taxon>Neopterygii</taxon>
        <taxon>Teleostei</taxon>
        <taxon>Anguilliformes</taxon>
        <taxon>Synaphobranchidae</taxon>
        <taxon>Synaphobranchus</taxon>
    </lineage>
</organism>
<comment type="caution">
    <text evidence="1">The sequence shown here is derived from an EMBL/GenBank/DDBJ whole genome shotgun (WGS) entry which is preliminary data.</text>
</comment>